<dbReference type="RefSeq" id="WP_145221685.1">
    <property type="nucleotide sequence ID" value="NZ_CP036269.1"/>
</dbReference>
<evidence type="ECO:0000256" key="3">
    <source>
        <dbReference type="ARBA" id="ARBA00022723"/>
    </source>
</evidence>
<organism evidence="10 11">
    <name type="scientific">Gimesia alba</name>
    <dbReference type="NCBI Taxonomy" id="2527973"/>
    <lineage>
        <taxon>Bacteria</taxon>
        <taxon>Pseudomonadati</taxon>
        <taxon>Planctomycetota</taxon>
        <taxon>Planctomycetia</taxon>
        <taxon>Planctomycetales</taxon>
        <taxon>Planctomycetaceae</taxon>
        <taxon>Gimesia</taxon>
    </lineage>
</organism>
<feature type="region of interest" description="Disordered" evidence="7">
    <location>
        <begin position="462"/>
        <end position="481"/>
    </location>
</feature>
<dbReference type="PANTHER" id="PTHR42693:SF42">
    <property type="entry name" value="ARYLSULFATASE G"/>
    <property type="match status" value="1"/>
</dbReference>
<keyword evidence="11" id="KW-1185">Reference proteome</keyword>
<dbReference type="Proteomes" id="UP000317171">
    <property type="component" value="Chromosome"/>
</dbReference>
<dbReference type="PANTHER" id="PTHR42693">
    <property type="entry name" value="ARYLSULFATASE FAMILY MEMBER"/>
    <property type="match status" value="1"/>
</dbReference>
<sequence precursor="true">MLRSFFGLLILCLCLSTTHAAEKTNIVFILSDDLGWKDLVCYGGSLAETPHLDQLAAEGMKFTNAYSPAPICSASRASILTGKTPARLHFEFVTKPAGVDPPFRELLPPPYTQDLPLKEVTLGEMLQQADYATGFFGKWHVNEHFKRYLGWSPTHGPKQQGFQTAVETFGSHPYAKKFDWKPGDFKTNEFPPDAVTDNAISFLKQKREQPFFLYLSYFHVHTPVRSPTDWLIEKYKDKAAAGPGEAKRRAHYGAFIETLDHYVGQVMMALDEQGLRDSTLIVFTSDNGGHPEYAENGPLRGSKWNLYEAGIRVPFLVRWPKHVQAGSVCTKPVSGIDLFPTFCEVAGGNCSKLTLDGKSLVPLFEGKSADWPTRALTWHFPYYHPEKGYKKAKESIGVNDFAVSKTRPVSAIRVGDSKLLQFYESGKRELYDLRSDPGEQHDLSNSQPERTAQLGAQLKQMLQDMDARYPTDPFTNQPKTD</sequence>
<gene>
    <name evidence="10" type="primary">atsA_54</name>
    <name evidence="10" type="ORF">Pan241w_54290</name>
</gene>
<dbReference type="SUPFAM" id="SSF53649">
    <property type="entry name" value="Alkaline phosphatase-like"/>
    <property type="match status" value="1"/>
</dbReference>
<evidence type="ECO:0000313" key="10">
    <source>
        <dbReference type="EMBL" id="QDT45309.1"/>
    </source>
</evidence>
<evidence type="ECO:0000313" key="11">
    <source>
        <dbReference type="Proteomes" id="UP000317171"/>
    </source>
</evidence>
<evidence type="ECO:0000256" key="2">
    <source>
        <dbReference type="ARBA" id="ARBA00008779"/>
    </source>
</evidence>
<comment type="similarity">
    <text evidence="2">Belongs to the sulfatase family.</text>
</comment>
<evidence type="ECO:0000259" key="9">
    <source>
        <dbReference type="Pfam" id="PF00884"/>
    </source>
</evidence>
<dbReference type="EMBL" id="CP036269">
    <property type="protein sequence ID" value="QDT45309.1"/>
    <property type="molecule type" value="Genomic_DNA"/>
</dbReference>
<feature type="domain" description="Sulfatase N-terminal" evidence="9">
    <location>
        <begin position="25"/>
        <end position="347"/>
    </location>
</feature>
<evidence type="ECO:0000256" key="4">
    <source>
        <dbReference type="ARBA" id="ARBA00022729"/>
    </source>
</evidence>
<dbReference type="InterPro" id="IPR050738">
    <property type="entry name" value="Sulfatase"/>
</dbReference>
<feature type="signal peptide" evidence="8">
    <location>
        <begin position="1"/>
        <end position="20"/>
    </location>
</feature>
<feature type="chain" id="PRO_5021784628" evidence="8">
    <location>
        <begin position="21"/>
        <end position="481"/>
    </location>
</feature>
<accession>A0A517RN59</accession>
<proteinExistence type="inferred from homology"/>
<name>A0A517RN59_9PLAN</name>
<dbReference type="Gene3D" id="3.30.1120.10">
    <property type="match status" value="1"/>
</dbReference>
<keyword evidence="5 10" id="KW-0378">Hydrolase</keyword>
<evidence type="ECO:0000256" key="1">
    <source>
        <dbReference type="ARBA" id="ARBA00001913"/>
    </source>
</evidence>
<protein>
    <submittedName>
        <fullName evidence="10">Arylsulfatase</fullName>
        <ecNumber evidence="10">3.1.6.1</ecNumber>
    </submittedName>
</protein>
<dbReference type="OrthoDB" id="9783154at2"/>
<dbReference type="InterPro" id="IPR000917">
    <property type="entry name" value="Sulfatase_N"/>
</dbReference>
<evidence type="ECO:0000256" key="6">
    <source>
        <dbReference type="ARBA" id="ARBA00022837"/>
    </source>
</evidence>
<dbReference type="GO" id="GO:0004065">
    <property type="term" value="F:arylsulfatase activity"/>
    <property type="evidence" value="ECO:0007669"/>
    <property type="project" value="UniProtKB-EC"/>
</dbReference>
<comment type="cofactor">
    <cofactor evidence="1">
        <name>Ca(2+)</name>
        <dbReference type="ChEBI" id="CHEBI:29108"/>
    </cofactor>
</comment>
<dbReference type="Pfam" id="PF00884">
    <property type="entry name" value="Sulfatase"/>
    <property type="match status" value="1"/>
</dbReference>
<dbReference type="KEGG" id="gaz:Pan241w_54290"/>
<dbReference type="GO" id="GO:0046872">
    <property type="term" value="F:metal ion binding"/>
    <property type="evidence" value="ECO:0007669"/>
    <property type="project" value="UniProtKB-KW"/>
</dbReference>
<dbReference type="Gene3D" id="3.40.720.10">
    <property type="entry name" value="Alkaline Phosphatase, subunit A"/>
    <property type="match status" value="1"/>
</dbReference>
<dbReference type="AlphaFoldDB" id="A0A517RN59"/>
<evidence type="ECO:0000256" key="7">
    <source>
        <dbReference type="SAM" id="MobiDB-lite"/>
    </source>
</evidence>
<reference evidence="10 11" key="1">
    <citation type="submission" date="2019-02" db="EMBL/GenBank/DDBJ databases">
        <title>Deep-cultivation of Planctomycetes and their phenomic and genomic characterization uncovers novel biology.</title>
        <authorList>
            <person name="Wiegand S."/>
            <person name="Jogler M."/>
            <person name="Boedeker C."/>
            <person name="Pinto D."/>
            <person name="Vollmers J."/>
            <person name="Rivas-Marin E."/>
            <person name="Kohn T."/>
            <person name="Peeters S.H."/>
            <person name="Heuer A."/>
            <person name="Rast P."/>
            <person name="Oberbeckmann S."/>
            <person name="Bunk B."/>
            <person name="Jeske O."/>
            <person name="Meyerdierks A."/>
            <person name="Storesund J.E."/>
            <person name="Kallscheuer N."/>
            <person name="Luecker S."/>
            <person name="Lage O.M."/>
            <person name="Pohl T."/>
            <person name="Merkel B.J."/>
            <person name="Hornburger P."/>
            <person name="Mueller R.-W."/>
            <person name="Bruemmer F."/>
            <person name="Labrenz M."/>
            <person name="Spormann A.M."/>
            <person name="Op den Camp H."/>
            <person name="Overmann J."/>
            <person name="Amann R."/>
            <person name="Jetten M.S.M."/>
            <person name="Mascher T."/>
            <person name="Medema M.H."/>
            <person name="Devos D.P."/>
            <person name="Kaster A.-K."/>
            <person name="Ovreas L."/>
            <person name="Rohde M."/>
            <person name="Galperin M.Y."/>
            <person name="Jogler C."/>
        </authorList>
    </citation>
    <scope>NUCLEOTIDE SEQUENCE [LARGE SCALE GENOMIC DNA]</scope>
    <source>
        <strain evidence="10 11">Pan241w</strain>
    </source>
</reference>
<keyword evidence="6" id="KW-0106">Calcium</keyword>
<keyword evidence="4 8" id="KW-0732">Signal</keyword>
<dbReference type="InterPro" id="IPR017850">
    <property type="entry name" value="Alkaline_phosphatase_core_sf"/>
</dbReference>
<dbReference type="EC" id="3.1.6.1" evidence="10"/>
<keyword evidence="3" id="KW-0479">Metal-binding</keyword>
<dbReference type="CDD" id="cd16144">
    <property type="entry name" value="ARS_like"/>
    <property type="match status" value="1"/>
</dbReference>
<evidence type="ECO:0000256" key="8">
    <source>
        <dbReference type="SAM" id="SignalP"/>
    </source>
</evidence>
<evidence type="ECO:0000256" key="5">
    <source>
        <dbReference type="ARBA" id="ARBA00022801"/>
    </source>
</evidence>